<dbReference type="InterPro" id="IPR051599">
    <property type="entry name" value="Cell_Envelope_Assoc"/>
</dbReference>
<accession>A0A5Q2FB58</accession>
<dbReference type="CDD" id="cd06259">
    <property type="entry name" value="YdcF-like"/>
    <property type="match status" value="1"/>
</dbReference>
<dbReference type="InterPro" id="IPR003848">
    <property type="entry name" value="DUF218"/>
</dbReference>
<evidence type="ECO:0000259" key="1">
    <source>
        <dbReference type="Pfam" id="PF02698"/>
    </source>
</evidence>
<dbReference type="Pfam" id="PF02698">
    <property type="entry name" value="DUF218"/>
    <property type="match status" value="1"/>
</dbReference>
<evidence type="ECO:0000313" key="3">
    <source>
        <dbReference type="Proteomes" id="UP000386847"/>
    </source>
</evidence>
<dbReference type="AlphaFoldDB" id="A0A5Q2FB58"/>
<feature type="domain" description="DUF218" evidence="1">
    <location>
        <begin position="21"/>
        <end position="136"/>
    </location>
</feature>
<dbReference type="EMBL" id="CP045725">
    <property type="protein sequence ID" value="QGF23631.1"/>
    <property type="molecule type" value="Genomic_DNA"/>
</dbReference>
<organism evidence="2 3">
    <name type="scientific">Raineyella fluvialis</name>
    <dbReference type="NCBI Taxonomy" id="2662261"/>
    <lineage>
        <taxon>Bacteria</taxon>
        <taxon>Bacillati</taxon>
        <taxon>Actinomycetota</taxon>
        <taxon>Actinomycetes</taxon>
        <taxon>Propionibacteriales</taxon>
        <taxon>Propionibacteriaceae</taxon>
        <taxon>Raineyella</taxon>
    </lineage>
</organism>
<reference evidence="2 3" key="1">
    <citation type="submission" date="2019-10" db="EMBL/GenBank/DDBJ databases">
        <title>Genomic analysis of Raineyella sp. CBA3103.</title>
        <authorList>
            <person name="Roh S.W."/>
        </authorList>
    </citation>
    <scope>NUCLEOTIDE SEQUENCE [LARGE SCALE GENOMIC DNA]</scope>
    <source>
        <strain evidence="2 3">CBA3103</strain>
    </source>
</reference>
<proteinExistence type="predicted"/>
<dbReference type="PANTHER" id="PTHR30336:SF6">
    <property type="entry name" value="INTEGRAL MEMBRANE PROTEIN"/>
    <property type="match status" value="1"/>
</dbReference>
<evidence type="ECO:0000313" key="2">
    <source>
        <dbReference type="EMBL" id="QGF23631.1"/>
    </source>
</evidence>
<keyword evidence="3" id="KW-1185">Reference proteome</keyword>
<protein>
    <recommendedName>
        <fullName evidence="1">DUF218 domain-containing protein</fullName>
    </recommendedName>
</protein>
<sequence>MIGTRSRRRTPADVPATEWGLVLGAEMYPNGTPSPSLRARLDLALALFRAGKVRRLIVSGDEASNAEVSQMARYLVERGIPEDRIVLDEDGVDTYASCRRARQTPGLTRVTMISQDYHLPRTLTICRTIGLDAYGVGDASVRRTAPASWRRSVRRELAANVKMLADLARHRYRAA</sequence>
<gene>
    <name evidence="2" type="ORF">Rai3103_08060</name>
</gene>
<dbReference type="PANTHER" id="PTHR30336">
    <property type="entry name" value="INNER MEMBRANE PROTEIN, PROBABLE PERMEASE"/>
    <property type="match status" value="1"/>
</dbReference>
<dbReference type="RefSeq" id="WP_153572161.1">
    <property type="nucleotide sequence ID" value="NZ_CP045725.1"/>
</dbReference>
<dbReference type="GO" id="GO:0005886">
    <property type="term" value="C:plasma membrane"/>
    <property type="evidence" value="ECO:0007669"/>
    <property type="project" value="TreeGrafter"/>
</dbReference>
<dbReference type="KEGG" id="rain:Rai3103_08060"/>
<name>A0A5Q2FB58_9ACTN</name>
<dbReference type="Proteomes" id="UP000386847">
    <property type="component" value="Chromosome"/>
</dbReference>